<dbReference type="UniPathway" id="UPA00142">
    <property type="reaction ID" value="UER00209"/>
</dbReference>
<evidence type="ECO:0000256" key="6">
    <source>
        <dbReference type="ARBA" id="ARBA00022741"/>
    </source>
</evidence>
<organism evidence="11 12">
    <name type="scientific">Smittium mucronatum</name>
    <dbReference type="NCBI Taxonomy" id="133383"/>
    <lineage>
        <taxon>Eukaryota</taxon>
        <taxon>Fungi</taxon>
        <taxon>Fungi incertae sedis</taxon>
        <taxon>Zoopagomycota</taxon>
        <taxon>Kickxellomycotina</taxon>
        <taxon>Harpellomycetes</taxon>
        <taxon>Harpellales</taxon>
        <taxon>Legeriomycetaceae</taxon>
        <taxon>Smittium</taxon>
    </lineage>
</organism>
<dbReference type="OrthoDB" id="7939818at2759"/>
<evidence type="ECO:0000256" key="5">
    <source>
        <dbReference type="ARBA" id="ARBA00022684"/>
    </source>
</evidence>
<dbReference type="EMBL" id="LSSL01001155">
    <property type="protein sequence ID" value="OLY82962.1"/>
    <property type="molecule type" value="Genomic_DNA"/>
</dbReference>
<evidence type="ECO:0000256" key="1">
    <source>
        <dbReference type="ARBA" id="ARBA00005006"/>
    </source>
</evidence>
<dbReference type="Proteomes" id="UP000187455">
    <property type="component" value="Unassembled WGS sequence"/>
</dbReference>
<evidence type="ECO:0000256" key="7">
    <source>
        <dbReference type="ARBA" id="ARBA00022840"/>
    </source>
</evidence>
<dbReference type="InterPro" id="IPR004308">
    <property type="entry name" value="GCS"/>
</dbReference>
<dbReference type="Pfam" id="PF03074">
    <property type="entry name" value="GCS"/>
    <property type="match status" value="1"/>
</dbReference>
<sequence>MGLLTIGTSLDWADAKEYCSHVRMNGIQQFLNIWRKCKNKDRDVFLWGDEIEYIIVEFEVDVSKVRLFVFADKAIEKLNVNEKSYLESQLLGIDALAANIRERRGSKVEINIPIFHDVNTPIPFIDPSITWDRELFPGDSEAKNGAAKPNHIYMDATGFGMGCCCLQVTFQASDLNEARRMYDQLAPITAIAMALSASTPILRGYLADTDCRWNIISSSVDDRTPEERGLKPLSGDFKRILKSRYGTIDSYLGSNDGFFREEFNDIDLVY</sequence>
<evidence type="ECO:0000313" key="12">
    <source>
        <dbReference type="Proteomes" id="UP000187455"/>
    </source>
</evidence>
<dbReference type="PANTHER" id="PTHR11164:SF0">
    <property type="entry name" value="GLUTAMATE--CYSTEINE LIGASE CATALYTIC SUBUNIT"/>
    <property type="match status" value="1"/>
</dbReference>
<evidence type="ECO:0000256" key="4">
    <source>
        <dbReference type="ARBA" id="ARBA00022598"/>
    </source>
</evidence>
<dbReference type="InterPro" id="IPR014746">
    <property type="entry name" value="Gln_synth/guanido_kin_cat_dom"/>
</dbReference>
<gene>
    <name evidence="11" type="ORF">AYI68_g2910</name>
</gene>
<keyword evidence="6 10" id="KW-0547">Nucleotide-binding</keyword>
<proteinExistence type="inferred from homology"/>
<evidence type="ECO:0000256" key="9">
    <source>
        <dbReference type="ARBA" id="ARBA00032122"/>
    </source>
</evidence>
<accession>A0A1R0H1F4</accession>
<comment type="caution">
    <text evidence="11">The sequence shown here is derived from an EMBL/GenBank/DDBJ whole genome shotgun (WGS) entry which is preliminary data.</text>
</comment>
<evidence type="ECO:0000313" key="11">
    <source>
        <dbReference type="EMBL" id="OLY82962.1"/>
    </source>
</evidence>
<name>A0A1R0H1F4_9FUNG</name>
<dbReference type="PANTHER" id="PTHR11164">
    <property type="entry name" value="GLUTAMATE CYSTEINE LIGASE"/>
    <property type="match status" value="1"/>
</dbReference>
<dbReference type="SUPFAM" id="SSF55931">
    <property type="entry name" value="Glutamine synthetase/guanido kinase"/>
    <property type="match status" value="1"/>
</dbReference>
<keyword evidence="4 10" id="KW-0436">Ligase</keyword>
<dbReference type="Gene3D" id="3.30.590.50">
    <property type="match status" value="2"/>
</dbReference>
<keyword evidence="5 10" id="KW-0317">Glutathione biosynthesis</keyword>
<keyword evidence="7 10" id="KW-0067">ATP-binding</keyword>
<reference evidence="11 12" key="1">
    <citation type="journal article" date="2016" name="Mol. Biol. Evol.">
        <title>Genome-Wide Survey of Gut Fungi (Harpellales) Reveals the First Horizontally Transferred Ubiquitin Gene from a Mosquito Host.</title>
        <authorList>
            <person name="Wang Y."/>
            <person name="White M.M."/>
            <person name="Kvist S."/>
            <person name="Moncalvo J.M."/>
        </authorList>
    </citation>
    <scope>NUCLEOTIDE SEQUENCE [LARGE SCALE GENOMIC DNA]</scope>
    <source>
        <strain evidence="11 12">ALG-7-W6</strain>
    </source>
</reference>
<keyword evidence="12" id="KW-1185">Reference proteome</keyword>
<dbReference type="EC" id="6.3.2.2" evidence="3 10"/>
<protein>
    <recommendedName>
        <fullName evidence="3 10">Glutamate--cysteine ligase</fullName>
        <ecNumber evidence="3 10">6.3.2.2</ecNumber>
    </recommendedName>
    <alternativeName>
        <fullName evidence="9 10">Gamma-ECS</fullName>
    </alternativeName>
    <alternativeName>
        <fullName evidence="8 10">Gamma-glutamylcysteine synthetase</fullName>
    </alternativeName>
</protein>
<comment type="catalytic activity">
    <reaction evidence="10">
        <text>L-cysteine + L-glutamate + ATP = gamma-L-glutamyl-L-cysteine + ADP + phosphate + H(+)</text>
        <dbReference type="Rhea" id="RHEA:13285"/>
        <dbReference type="ChEBI" id="CHEBI:15378"/>
        <dbReference type="ChEBI" id="CHEBI:29985"/>
        <dbReference type="ChEBI" id="CHEBI:30616"/>
        <dbReference type="ChEBI" id="CHEBI:35235"/>
        <dbReference type="ChEBI" id="CHEBI:43474"/>
        <dbReference type="ChEBI" id="CHEBI:58173"/>
        <dbReference type="ChEBI" id="CHEBI:456216"/>
        <dbReference type="EC" id="6.3.2.2"/>
    </reaction>
</comment>
<dbReference type="GO" id="GO:0005524">
    <property type="term" value="F:ATP binding"/>
    <property type="evidence" value="ECO:0007669"/>
    <property type="project" value="UniProtKB-UniRule"/>
</dbReference>
<evidence type="ECO:0000256" key="3">
    <source>
        <dbReference type="ARBA" id="ARBA00012220"/>
    </source>
</evidence>
<comment type="similarity">
    <text evidence="2 10">Belongs to the glutamate--cysteine ligase type 3 family.</text>
</comment>
<evidence type="ECO:0000256" key="2">
    <source>
        <dbReference type="ARBA" id="ARBA00008100"/>
    </source>
</evidence>
<dbReference type="STRING" id="133383.A0A1R0H1F4"/>
<dbReference type="AlphaFoldDB" id="A0A1R0H1F4"/>
<comment type="pathway">
    <text evidence="1 10">Sulfur metabolism; glutathione biosynthesis; glutathione from L-cysteine and L-glutamate: step 1/2.</text>
</comment>
<dbReference type="GO" id="GO:0006750">
    <property type="term" value="P:glutathione biosynthetic process"/>
    <property type="evidence" value="ECO:0007669"/>
    <property type="project" value="UniProtKB-UniRule"/>
</dbReference>
<feature type="non-terminal residue" evidence="11">
    <location>
        <position position="270"/>
    </location>
</feature>
<evidence type="ECO:0000256" key="8">
    <source>
        <dbReference type="ARBA" id="ARBA00030585"/>
    </source>
</evidence>
<evidence type="ECO:0000256" key="10">
    <source>
        <dbReference type="RuleBase" id="RU367135"/>
    </source>
</evidence>
<dbReference type="GO" id="GO:0017109">
    <property type="term" value="C:glutamate-cysteine ligase complex"/>
    <property type="evidence" value="ECO:0007669"/>
    <property type="project" value="TreeGrafter"/>
</dbReference>
<dbReference type="GO" id="GO:0004357">
    <property type="term" value="F:glutamate-cysteine ligase activity"/>
    <property type="evidence" value="ECO:0007669"/>
    <property type="project" value="UniProtKB-UniRule"/>
</dbReference>